<dbReference type="Gramene" id="OBART10G06830.1">
    <property type="protein sequence ID" value="OBART10G06830.1"/>
    <property type="gene ID" value="OBART10G06830"/>
</dbReference>
<dbReference type="AlphaFoldDB" id="A0A0D3HCL3"/>
<dbReference type="SMART" id="SM00499">
    <property type="entry name" value="AAI"/>
    <property type="match status" value="2"/>
</dbReference>
<organism evidence="3">
    <name type="scientific">Oryza barthii</name>
    <dbReference type="NCBI Taxonomy" id="65489"/>
    <lineage>
        <taxon>Eukaryota</taxon>
        <taxon>Viridiplantae</taxon>
        <taxon>Streptophyta</taxon>
        <taxon>Embryophyta</taxon>
        <taxon>Tracheophyta</taxon>
        <taxon>Spermatophyta</taxon>
        <taxon>Magnoliopsida</taxon>
        <taxon>Liliopsida</taxon>
        <taxon>Poales</taxon>
        <taxon>Poaceae</taxon>
        <taxon>BOP clade</taxon>
        <taxon>Oryzoideae</taxon>
        <taxon>Oryzeae</taxon>
        <taxon>Oryzinae</taxon>
        <taxon>Oryza</taxon>
    </lineage>
</organism>
<dbReference type="CDD" id="cd01958">
    <property type="entry name" value="HPS_like"/>
    <property type="match status" value="2"/>
</dbReference>
<protein>
    <recommendedName>
        <fullName evidence="2">Bifunctional inhibitor/plant lipid transfer protein/seed storage helical domain-containing protein</fullName>
    </recommendedName>
</protein>
<dbReference type="InterPro" id="IPR036312">
    <property type="entry name" value="Bifun_inhib/LTP/seed_sf"/>
</dbReference>
<keyword evidence="1" id="KW-0732">Signal</keyword>
<evidence type="ECO:0000259" key="2">
    <source>
        <dbReference type="SMART" id="SM00499"/>
    </source>
</evidence>
<dbReference type="PANTHER" id="PTHR31731">
    <property type="match status" value="1"/>
</dbReference>
<dbReference type="PaxDb" id="65489-OBART10G06830.1"/>
<proteinExistence type="predicted"/>
<evidence type="ECO:0000256" key="1">
    <source>
        <dbReference type="SAM" id="SignalP"/>
    </source>
</evidence>
<reference evidence="3" key="1">
    <citation type="journal article" date="2009" name="Rice">
        <title>De Novo Next Generation Sequencing of Plant Genomes.</title>
        <authorList>
            <person name="Rounsley S."/>
            <person name="Marri P.R."/>
            <person name="Yu Y."/>
            <person name="He R."/>
            <person name="Sisneros N."/>
            <person name="Goicoechea J.L."/>
            <person name="Lee S.J."/>
            <person name="Angelova A."/>
            <person name="Kudrna D."/>
            <person name="Luo M."/>
            <person name="Affourtit J."/>
            <person name="Desany B."/>
            <person name="Knight J."/>
            <person name="Niazi F."/>
            <person name="Egholm M."/>
            <person name="Wing R.A."/>
        </authorList>
    </citation>
    <scope>NUCLEOTIDE SEQUENCE [LARGE SCALE GENOMIC DNA]</scope>
    <source>
        <strain evidence="3">cv. IRGC 105608</strain>
    </source>
</reference>
<dbReference type="EnsemblPlants" id="OBART10G06830.1">
    <property type="protein sequence ID" value="OBART10G06830.1"/>
    <property type="gene ID" value="OBART10G06830"/>
</dbReference>
<evidence type="ECO:0000313" key="4">
    <source>
        <dbReference type="Proteomes" id="UP000026960"/>
    </source>
</evidence>
<reference evidence="3" key="2">
    <citation type="submission" date="2015-03" db="UniProtKB">
        <authorList>
            <consortium name="EnsemblPlants"/>
        </authorList>
    </citation>
    <scope>IDENTIFICATION</scope>
</reference>
<dbReference type="HOGENOM" id="CLU_473613_0_0_1"/>
<dbReference type="SUPFAM" id="SSF47699">
    <property type="entry name" value="Bifunctional inhibitor/lipid-transfer protein/seed storage 2S albumin"/>
    <property type="match status" value="2"/>
</dbReference>
<feature type="domain" description="Bifunctional inhibitor/plant lipid transfer protein/seed storage helical" evidence="2">
    <location>
        <begin position="171"/>
        <end position="246"/>
    </location>
</feature>
<accession>A0A0D3HCL3</accession>
<dbReference type="PROSITE" id="PS51257">
    <property type="entry name" value="PROKAR_LIPOPROTEIN"/>
    <property type="match status" value="1"/>
</dbReference>
<dbReference type="Pfam" id="PF14547">
    <property type="entry name" value="Hydrophob_seed"/>
    <property type="match status" value="2"/>
</dbReference>
<name>A0A0D3HCL3_9ORYZ</name>
<feature type="signal peptide" evidence="1">
    <location>
        <begin position="1"/>
        <end position="28"/>
    </location>
</feature>
<dbReference type="InterPro" id="IPR027923">
    <property type="entry name" value="Hydrophob_seed_dom"/>
</dbReference>
<feature type="chain" id="PRO_5002264010" description="Bifunctional inhibitor/plant lipid transfer protein/seed storage helical domain-containing protein" evidence="1">
    <location>
        <begin position="29"/>
        <end position="468"/>
    </location>
</feature>
<sequence length="468" mass="48474">MASNKIAPLLALTLLILFFGCAVTNCTGKPVAPTPPSHDDHGRCPIDALKLRVCANLLNGLIGVKIGRGPDDCCPLLAGIADLDAAVCLCTALKANVLGLINLNLPVDLSIILNKCGKNYPSMASKVVAPFIALSLLLLAVIANGCTPNCPGEQVVPTPTHHGKNGGHGRCPMDALKLRVCANVLKGLVDVEIGHGPDDCCSLLSGIADIDAAVCLCTAVKANVLGIRVNLPVDLSLILNKCGKTCPANPVTGTGRKDDVAILRGMEGEGTVVGACGWMWGWRQRQRRLALVDGGDGSPSLGMEVESAVVGARGLRRRSIEVGGRGGGDSDGRSWIEAVRTRARGGGGEGRGGDRSSGLEAKASALDPISVFFIGFTNGPVTIKFLAVTSCARGASSRVGFSLAPHGCTPNCPGEQAVPATPVAVPVQSHHGQHDEHGRCPINALKLRVCINVLNGLVDMKIKINRSN</sequence>
<keyword evidence="4" id="KW-1185">Reference proteome</keyword>
<dbReference type="InterPro" id="IPR016140">
    <property type="entry name" value="Bifunc_inhib/LTP/seed_store"/>
</dbReference>
<dbReference type="Gene3D" id="1.10.110.10">
    <property type="entry name" value="Plant lipid-transfer and hydrophobic proteins"/>
    <property type="match status" value="2"/>
</dbReference>
<dbReference type="STRING" id="65489.A0A0D3HCL3"/>
<dbReference type="InterPro" id="IPR051636">
    <property type="entry name" value="Plant_LTP/defense-related"/>
</dbReference>
<evidence type="ECO:0000313" key="3">
    <source>
        <dbReference type="EnsemblPlants" id="OBART10G06830.1"/>
    </source>
</evidence>
<dbReference type="Proteomes" id="UP000026960">
    <property type="component" value="Chromosome 10"/>
</dbReference>
<feature type="domain" description="Bifunctional inhibitor/plant lipid transfer protein/seed storage helical" evidence="2">
    <location>
        <begin position="44"/>
        <end position="131"/>
    </location>
</feature>